<proteinExistence type="predicted"/>
<dbReference type="EMBL" id="VDEP01000140">
    <property type="protein sequence ID" value="KAA1128708.1"/>
    <property type="molecule type" value="Genomic_DNA"/>
</dbReference>
<sequence length="434" mass="48520">MALPRPEDSGVPDAVELELEAYNAQLENPPRQSPINLDYNLYLQRLAIDRPELGCPNSLTWEQIGPEPLPTPMILDLQSMTWKRFQGLVLAHLCKDSPELHKFLVGRNHAQEIVWLASINGHRFYAVSCKVPIKGSLDFLKFAAAAYKAYPDQVLFKLVMKDPSVTHGPKAPVRFHNHTLLTRPPDKGIHQTDCLVGARWPQISPKEQVWRSLNNIVGCILSGNTYSAGATTIMINPDDPRRRMQIGLAALMDWAEAIRLKQPGVDYTHPPDNANYRWVDWAPRKRPASSQSIPPPKRNLMDASGINSMTAGIDLVGFDKPGVNQAADKRSSTRKTPLPPASAALEKHHMETYLRVSHIAHDDQLTRARLVLHGITHWTFFRSSSEPELTQLGFPLGVARLLCEGVGRLERYEADMSRFSTLSPAGPSGSRMDY</sequence>
<evidence type="ECO:0000313" key="2">
    <source>
        <dbReference type="Proteomes" id="UP000325313"/>
    </source>
</evidence>
<gene>
    <name evidence="1" type="ORF">PGTUg99_027294</name>
</gene>
<organism evidence="1 2">
    <name type="scientific">Puccinia graminis f. sp. tritici</name>
    <dbReference type="NCBI Taxonomy" id="56615"/>
    <lineage>
        <taxon>Eukaryota</taxon>
        <taxon>Fungi</taxon>
        <taxon>Dikarya</taxon>
        <taxon>Basidiomycota</taxon>
        <taxon>Pucciniomycotina</taxon>
        <taxon>Pucciniomycetes</taxon>
        <taxon>Pucciniales</taxon>
        <taxon>Pucciniaceae</taxon>
        <taxon>Puccinia</taxon>
    </lineage>
</organism>
<protein>
    <submittedName>
        <fullName evidence="1">Uncharacterized protein</fullName>
    </submittedName>
</protein>
<comment type="caution">
    <text evidence="1">The sequence shown here is derived from an EMBL/GenBank/DDBJ whole genome shotgun (WGS) entry which is preliminary data.</text>
</comment>
<dbReference type="AlphaFoldDB" id="A0A5B0RTM8"/>
<name>A0A5B0RTM8_PUCGR</name>
<dbReference type="Proteomes" id="UP000325313">
    <property type="component" value="Unassembled WGS sequence"/>
</dbReference>
<evidence type="ECO:0000313" key="1">
    <source>
        <dbReference type="EMBL" id="KAA1128708.1"/>
    </source>
</evidence>
<reference evidence="1 2" key="1">
    <citation type="submission" date="2019-05" db="EMBL/GenBank/DDBJ databases">
        <title>Emergence of the Ug99 lineage of the wheat stem rust pathogen through somatic hybridization.</title>
        <authorList>
            <person name="Li F."/>
            <person name="Upadhyaya N.M."/>
            <person name="Sperschneider J."/>
            <person name="Matny O."/>
            <person name="Nguyen-Phuc H."/>
            <person name="Mago R."/>
            <person name="Raley C."/>
            <person name="Miller M.E."/>
            <person name="Silverstein K.A.T."/>
            <person name="Henningsen E."/>
            <person name="Hirsch C.D."/>
            <person name="Visser B."/>
            <person name="Pretorius Z.A."/>
            <person name="Steffenson B.J."/>
            <person name="Schwessinger B."/>
            <person name="Dodds P.N."/>
            <person name="Figueroa M."/>
        </authorList>
    </citation>
    <scope>NUCLEOTIDE SEQUENCE [LARGE SCALE GENOMIC DNA]</scope>
    <source>
        <strain evidence="1 2">Ug99</strain>
    </source>
</reference>
<accession>A0A5B0RTM8</accession>